<feature type="compositionally biased region" description="Polar residues" evidence="4">
    <location>
        <begin position="1"/>
        <end position="10"/>
    </location>
</feature>
<keyword evidence="6" id="KW-0808">Transferase</keyword>
<evidence type="ECO:0000256" key="1">
    <source>
        <dbReference type="ARBA" id="ARBA00012513"/>
    </source>
</evidence>
<evidence type="ECO:0000256" key="3">
    <source>
        <dbReference type="ARBA" id="ARBA00048679"/>
    </source>
</evidence>
<dbReference type="InterPro" id="IPR011009">
    <property type="entry name" value="Kinase-like_dom_sf"/>
</dbReference>
<dbReference type="AlphaFoldDB" id="A0AAE1CC51"/>
<keyword evidence="7" id="KW-1185">Reference proteome</keyword>
<dbReference type="InterPro" id="IPR008266">
    <property type="entry name" value="Tyr_kinase_AS"/>
</dbReference>
<dbReference type="EMBL" id="JAULSO010000002">
    <property type="protein sequence ID" value="KAK3688263.1"/>
    <property type="molecule type" value="Genomic_DNA"/>
</dbReference>
<dbReference type="InterPro" id="IPR002575">
    <property type="entry name" value="Aminoglycoside_PTrfase"/>
</dbReference>
<evidence type="ECO:0000256" key="4">
    <source>
        <dbReference type="SAM" id="MobiDB-lite"/>
    </source>
</evidence>
<comment type="catalytic activity">
    <reaction evidence="2">
        <text>L-threonyl-[protein] + ATP = O-phospho-L-threonyl-[protein] + ADP + H(+)</text>
        <dbReference type="Rhea" id="RHEA:46608"/>
        <dbReference type="Rhea" id="RHEA-COMP:11060"/>
        <dbReference type="Rhea" id="RHEA-COMP:11605"/>
        <dbReference type="ChEBI" id="CHEBI:15378"/>
        <dbReference type="ChEBI" id="CHEBI:30013"/>
        <dbReference type="ChEBI" id="CHEBI:30616"/>
        <dbReference type="ChEBI" id="CHEBI:61977"/>
        <dbReference type="ChEBI" id="CHEBI:456216"/>
        <dbReference type="EC" id="2.7.11.1"/>
    </reaction>
</comment>
<dbReference type="InterPro" id="IPR051678">
    <property type="entry name" value="AGP_Transferase"/>
</dbReference>
<dbReference type="CDD" id="cd05120">
    <property type="entry name" value="APH_ChoK_like"/>
    <property type="match status" value="1"/>
</dbReference>
<evidence type="ECO:0000256" key="2">
    <source>
        <dbReference type="ARBA" id="ARBA00047899"/>
    </source>
</evidence>
<evidence type="ECO:0000259" key="5">
    <source>
        <dbReference type="Pfam" id="PF01636"/>
    </source>
</evidence>
<sequence length="462" mass="51810">MSSPSCSGPQSDDHDASTVSSETSTLEYGQEAFDTFQTRVLDLAVTKLWPDTAAEDMTVERLKGGGYNRIIGLSLAQPSAHGDGKTDYILRIPRNDSARVENEVATLHFIQRRTRIPAPVVVAFDDTDENCLGSPYTLQERIPGTRLLSLFPTMTHQERIKIAEELGGIIKQMLAVRSAMPSIFVPSTELPPIASSFSVAPLQLSDVMLLSLIRAPRATDTRLARPYSEGAPTVTSLFRAERERLLKLDPNDSFGTDLIDKFSQMVSDLEAQGWLVNDHYTIVHWDLAPRNILVNPTDNPQAPLISGMLDWDCAILGPMFMTCGPPLWIWAWSDEDEDEDEKIANNDPSDPEARELKEVFEKAAGPDYLSFAYKPAYRLARCLVRIAIEGVHSTDAWRRAEAMLQEWAEIRNKENKESASTAAYAEKKEDEKRKKEDEKRKKEEENNDDDNDDNDGEDDDSE</sequence>
<dbReference type="Gene3D" id="3.30.200.20">
    <property type="entry name" value="Phosphorylase Kinase, domain 1"/>
    <property type="match status" value="1"/>
</dbReference>
<name>A0AAE1CC51_9PEZI</name>
<evidence type="ECO:0000313" key="7">
    <source>
        <dbReference type="Proteomes" id="UP001270362"/>
    </source>
</evidence>
<reference evidence="6" key="1">
    <citation type="journal article" date="2023" name="Mol. Phylogenet. Evol.">
        <title>Genome-scale phylogeny and comparative genomics of the fungal order Sordariales.</title>
        <authorList>
            <person name="Hensen N."/>
            <person name="Bonometti L."/>
            <person name="Westerberg I."/>
            <person name="Brannstrom I.O."/>
            <person name="Guillou S."/>
            <person name="Cros-Aarteil S."/>
            <person name="Calhoun S."/>
            <person name="Haridas S."/>
            <person name="Kuo A."/>
            <person name="Mondo S."/>
            <person name="Pangilinan J."/>
            <person name="Riley R."/>
            <person name="LaButti K."/>
            <person name="Andreopoulos B."/>
            <person name="Lipzen A."/>
            <person name="Chen C."/>
            <person name="Yan M."/>
            <person name="Daum C."/>
            <person name="Ng V."/>
            <person name="Clum A."/>
            <person name="Steindorff A."/>
            <person name="Ohm R.A."/>
            <person name="Martin F."/>
            <person name="Silar P."/>
            <person name="Natvig D.O."/>
            <person name="Lalanne C."/>
            <person name="Gautier V."/>
            <person name="Ament-Velasquez S.L."/>
            <person name="Kruys A."/>
            <person name="Hutchinson M.I."/>
            <person name="Powell A.J."/>
            <person name="Barry K."/>
            <person name="Miller A.N."/>
            <person name="Grigoriev I.V."/>
            <person name="Debuchy R."/>
            <person name="Gladieux P."/>
            <person name="Hiltunen Thoren M."/>
            <person name="Johannesson H."/>
        </authorList>
    </citation>
    <scope>NUCLEOTIDE SEQUENCE</scope>
    <source>
        <strain evidence="6">CBS 314.62</strain>
    </source>
</reference>
<dbReference type="Pfam" id="PF01636">
    <property type="entry name" value="APH"/>
    <property type="match status" value="1"/>
</dbReference>
<organism evidence="6 7">
    <name type="scientific">Podospora appendiculata</name>
    <dbReference type="NCBI Taxonomy" id="314037"/>
    <lineage>
        <taxon>Eukaryota</taxon>
        <taxon>Fungi</taxon>
        <taxon>Dikarya</taxon>
        <taxon>Ascomycota</taxon>
        <taxon>Pezizomycotina</taxon>
        <taxon>Sordariomycetes</taxon>
        <taxon>Sordariomycetidae</taxon>
        <taxon>Sordariales</taxon>
        <taxon>Podosporaceae</taxon>
        <taxon>Podospora</taxon>
    </lineage>
</organism>
<dbReference type="Gene3D" id="3.90.1200.10">
    <property type="match status" value="1"/>
</dbReference>
<feature type="compositionally biased region" description="Acidic residues" evidence="4">
    <location>
        <begin position="445"/>
        <end position="462"/>
    </location>
</feature>
<dbReference type="GO" id="GO:0004674">
    <property type="term" value="F:protein serine/threonine kinase activity"/>
    <property type="evidence" value="ECO:0007669"/>
    <property type="project" value="UniProtKB-EC"/>
</dbReference>
<reference evidence="6" key="2">
    <citation type="submission" date="2023-06" db="EMBL/GenBank/DDBJ databases">
        <authorList>
            <consortium name="Lawrence Berkeley National Laboratory"/>
            <person name="Haridas S."/>
            <person name="Hensen N."/>
            <person name="Bonometti L."/>
            <person name="Westerberg I."/>
            <person name="Brannstrom I.O."/>
            <person name="Guillou S."/>
            <person name="Cros-Aarteil S."/>
            <person name="Calhoun S."/>
            <person name="Kuo A."/>
            <person name="Mondo S."/>
            <person name="Pangilinan J."/>
            <person name="Riley R."/>
            <person name="Labutti K."/>
            <person name="Andreopoulos B."/>
            <person name="Lipzen A."/>
            <person name="Chen C."/>
            <person name="Yanf M."/>
            <person name="Daum C."/>
            <person name="Ng V."/>
            <person name="Clum A."/>
            <person name="Steindorff A."/>
            <person name="Ohm R."/>
            <person name="Martin F."/>
            <person name="Silar P."/>
            <person name="Natvig D."/>
            <person name="Lalanne C."/>
            <person name="Gautier V."/>
            <person name="Ament-Velasquez S.L."/>
            <person name="Kruys A."/>
            <person name="Hutchinson M.I."/>
            <person name="Powell A.J."/>
            <person name="Barry K."/>
            <person name="Miller A.N."/>
            <person name="Grigoriev I.V."/>
            <person name="Debuchy R."/>
            <person name="Gladieux P."/>
            <person name="Thoren M.H."/>
            <person name="Johannesson H."/>
        </authorList>
    </citation>
    <scope>NUCLEOTIDE SEQUENCE</scope>
    <source>
        <strain evidence="6">CBS 314.62</strain>
    </source>
</reference>
<feature type="domain" description="Aminoglycoside phosphotransferase" evidence="5">
    <location>
        <begin position="83"/>
        <end position="321"/>
    </location>
</feature>
<feature type="region of interest" description="Disordered" evidence="4">
    <location>
        <begin position="411"/>
        <end position="462"/>
    </location>
</feature>
<keyword evidence="6" id="KW-0418">Kinase</keyword>
<comment type="caution">
    <text evidence="6">The sequence shown here is derived from an EMBL/GenBank/DDBJ whole genome shotgun (WGS) entry which is preliminary data.</text>
</comment>
<evidence type="ECO:0000313" key="6">
    <source>
        <dbReference type="EMBL" id="KAK3688263.1"/>
    </source>
</evidence>
<gene>
    <name evidence="6" type="ORF">B0T22DRAFT_489990</name>
</gene>
<accession>A0AAE1CC51</accession>
<dbReference type="PANTHER" id="PTHR21310:SF56">
    <property type="entry name" value="AMINOGLYCOSIDE PHOSPHOTRANSFERASE DOMAIN-CONTAINING PROTEIN"/>
    <property type="match status" value="1"/>
</dbReference>
<feature type="region of interest" description="Disordered" evidence="4">
    <location>
        <begin position="1"/>
        <end position="24"/>
    </location>
</feature>
<feature type="compositionally biased region" description="Basic and acidic residues" evidence="4">
    <location>
        <begin position="425"/>
        <end position="444"/>
    </location>
</feature>
<dbReference type="Proteomes" id="UP001270362">
    <property type="component" value="Unassembled WGS sequence"/>
</dbReference>
<protein>
    <recommendedName>
        <fullName evidence="1">non-specific serine/threonine protein kinase</fullName>
        <ecNumber evidence="1">2.7.11.1</ecNumber>
    </recommendedName>
</protein>
<dbReference type="SUPFAM" id="SSF56112">
    <property type="entry name" value="Protein kinase-like (PK-like)"/>
    <property type="match status" value="1"/>
</dbReference>
<proteinExistence type="predicted"/>
<dbReference type="PANTHER" id="PTHR21310">
    <property type="entry name" value="AMINOGLYCOSIDE PHOSPHOTRANSFERASE-RELATED-RELATED"/>
    <property type="match status" value="1"/>
</dbReference>
<dbReference type="PROSITE" id="PS00109">
    <property type="entry name" value="PROTEIN_KINASE_TYR"/>
    <property type="match status" value="1"/>
</dbReference>
<comment type="catalytic activity">
    <reaction evidence="3">
        <text>L-seryl-[protein] + ATP = O-phospho-L-seryl-[protein] + ADP + H(+)</text>
        <dbReference type="Rhea" id="RHEA:17989"/>
        <dbReference type="Rhea" id="RHEA-COMP:9863"/>
        <dbReference type="Rhea" id="RHEA-COMP:11604"/>
        <dbReference type="ChEBI" id="CHEBI:15378"/>
        <dbReference type="ChEBI" id="CHEBI:29999"/>
        <dbReference type="ChEBI" id="CHEBI:30616"/>
        <dbReference type="ChEBI" id="CHEBI:83421"/>
        <dbReference type="ChEBI" id="CHEBI:456216"/>
        <dbReference type="EC" id="2.7.11.1"/>
    </reaction>
</comment>
<dbReference type="EC" id="2.7.11.1" evidence="1"/>